<dbReference type="Gene3D" id="2.60.40.420">
    <property type="entry name" value="Cupredoxins - blue copper proteins"/>
    <property type="match status" value="1"/>
</dbReference>
<evidence type="ECO:0000313" key="4">
    <source>
        <dbReference type="RefSeq" id="XP_029651862.1"/>
    </source>
</evidence>
<reference evidence="4" key="1">
    <citation type="submission" date="2025-08" db="UniProtKB">
        <authorList>
            <consortium name="RefSeq"/>
        </authorList>
    </citation>
    <scope>IDENTIFICATION</scope>
</reference>
<evidence type="ECO:0000256" key="2">
    <source>
        <dbReference type="SAM" id="SignalP"/>
    </source>
</evidence>
<keyword evidence="1" id="KW-1133">Transmembrane helix</keyword>
<feature type="transmembrane region" description="Helical" evidence="1">
    <location>
        <begin position="889"/>
        <end position="909"/>
    </location>
</feature>
<evidence type="ECO:0000313" key="3">
    <source>
        <dbReference type="Proteomes" id="UP000515154"/>
    </source>
</evidence>
<name>A0A6P7TR93_9MOLL</name>
<dbReference type="RefSeq" id="XP_029651862.1">
    <property type="nucleotide sequence ID" value="XM_029796002.2"/>
</dbReference>
<organism evidence="3 4">
    <name type="scientific">Octopus sinensis</name>
    <name type="common">East Asian common octopus</name>
    <dbReference type="NCBI Taxonomy" id="2607531"/>
    <lineage>
        <taxon>Eukaryota</taxon>
        <taxon>Metazoa</taxon>
        <taxon>Spiralia</taxon>
        <taxon>Lophotrochozoa</taxon>
        <taxon>Mollusca</taxon>
        <taxon>Cephalopoda</taxon>
        <taxon>Coleoidea</taxon>
        <taxon>Octopodiformes</taxon>
        <taxon>Octopoda</taxon>
        <taxon>Incirrata</taxon>
        <taxon>Octopodidae</taxon>
        <taxon>Octopus</taxon>
    </lineage>
</organism>
<keyword evidence="2" id="KW-0732">Signal</keyword>
<gene>
    <name evidence="4" type="primary">LOC115225080</name>
</gene>
<feature type="signal peptide" evidence="2">
    <location>
        <begin position="1"/>
        <end position="23"/>
    </location>
</feature>
<dbReference type="SUPFAM" id="SSF49503">
    <property type="entry name" value="Cupredoxins"/>
    <property type="match status" value="1"/>
</dbReference>
<keyword evidence="1" id="KW-0472">Membrane</keyword>
<feature type="chain" id="PRO_5027551403" evidence="2">
    <location>
        <begin position="24"/>
        <end position="926"/>
    </location>
</feature>
<sequence length="926" mass="103120">MSVSFWPLLAAALLSTLLTFADGHVRFVCPKPKSLTSSLYRRPPGSKGERQCDGKSKIPPADGTYTLLSPGPYTLRFEETEYHKNSPFRISLHQYGDNSFYCILLDQIPHNNEASTIGTYCDTDGGLIGGCKGSTYFITVHIPDIDCDNCYLQVTFINTDTSTGDTCRLDDYLCTAYCSMANVKIKATEPGMKNLSYCENYADNLYGKWPFTPRDIYKVKLPGLDPVTIVHEVTWQQLKFRTQLFEKGVVEYMSVCNETDNSTTHQLPLIQLPVEANSSHSELVMKYVVGEDFTVQDLQMLKAGQLHLHVTTTDGKDFYPSITLQKSLYEPGIYRQHSAPYTSAGWLAGPQFVGTTASYPIISWGFSNCSYTSRYFISQLHPTDETHHNTTLPHGVIGVTFMESRAVVTATFVGLIEELASVKFVGPDLGGAPDLVVNIENLTDQTIFIISVDASRQIPYFDTVQFLKRVEIYPRSDNPHPVMVGEFEEGMLSVIRGPDMRMVGQAVFQFSRDGEWHGLLMVRGVAAPVHSVQVFTESQSDQPDDPVLHLNKFLKPQPDGSLFGVLNITGQDSEFYLNLWLGKLYVAVVTDNMSADHSFYRGQVSVPGAWYCTSKEFGFCPVTVMQHAFFETYHKFTGFTPHGLASFVLDRVNVFYYSIHLEGFEPMETVTEVNILNGERTLVTLSSSTQNIQPGTRVFHLYGSIPGHSPEMLKYLTHGTLKVCVKTSLFKEEGIIGQIPMLQRTQCGKSQIITVGGTTGWSPNSTDISNLSIVQGDMLGFVYGATENVILLKDKDHFQRCDFTDSRPIGNKLLLSESKGTVLHPFPKPGTFYIASQSSCNSTQPLKMVLTVIDNIHHSEQYIKSHCRDSVYMVWRQAQLDKYHGVDGVAASLGGVVVGLVILSAVLLWDRLLNAESSGVNGFERF</sequence>
<accession>A0A6P7TR93</accession>
<dbReference type="InterPro" id="IPR008972">
    <property type="entry name" value="Cupredoxin"/>
</dbReference>
<dbReference type="Proteomes" id="UP000515154">
    <property type="component" value="Linkage group LG27"/>
</dbReference>
<protein>
    <submittedName>
        <fullName evidence="4">Uncharacterized protein LOC115225080</fullName>
    </submittedName>
</protein>
<keyword evidence="1" id="KW-0812">Transmembrane</keyword>
<dbReference type="AlphaFoldDB" id="A0A6P7TR93"/>
<dbReference type="KEGG" id="osn:115225080"/>
<keyword evidence="3" id="KW-1185">Reference proteome</keyword>
<proteinExistence type="predicted"/>
<evidence type="ECO:0000256" key="1">
    <source>
        <dbReference type="SAM" id="Phobius"/>
    </source>
</evidence>